<dbReference type="PRINTS" id="PR00037">
    <property type="entry name" value="HTHLACR"/>
</dbReference>
<dbReference type="EMBL" id="JAOSHN010000001">
    <property type="protein sequence ID" value="MCU7377000.1"/>
    <property type="molecule type" value="Genomic_DNA"/>
</dbReference>
<dbReference type="InterPro" id="IPR036390">
    <property type="entry name" value="WH_DNA-bd_sf"/>
</dbReference>
<evidence type="ECO:0000313" key="6">
    <source>
        <dbReference type="Proteomes" id="UP001065549"/>
    </source>
</evidence>
<dbReference type="SUPFAM" id="SSF100950">
    <property type="entry name" value="NagB/RpiA/CoA transferase-like"/>
    <property type="match status" value="1"/>
</dbReference>
<keyword evidence="6" id="KW-1185">Reference proteome</keyword>
<dbReference type="GO" id="GO:0003700">
    <property type="term" value="F:DNA-binding transcription factor activity"/>
    <property type="evidence" value="ECO:0007669"/>
    <property type="project" value="InterPro"/>
</dbReference>
<dbReference type="SUPFAM" id="SSF46785">
    <property type="entry name" value="Winged helix' DNA-binding domain"/>
    <property type="match status" value="1"/>
</dbReference>
<feature type="domain" description="HTH deoR-type" evidence="4">
    <location>
        <begin position="3"/>
        <end position="58"/>
    </location>
</feature>
<dbReference type="PROSITE" id="PS00894">
    <property type="entry name" value="HTH_DEOR_1"/>
    <property type="match status" value="1"/>
</dbReference>
<dbReference type="PANTHER" id="PTHR30363">
    <property type="entry name" value="HTH-TYPE TRANSCRIPTIONAL REGULATOR SRLR-RELATED"/>
    <property type="match status" value="1"/>
</dbReference>
<proteinExistence type="predicted"/>
<dbReference type="Pfam" id="PF00455">
    <property type="entry name" value="DeoRC"/>
    <property type="match status" value="1"/>
</dbReference>
<dbReference type="Gene3D" id="3.40.50.1360">
    <property type="match status" value="1"/>
</dbReference>
<name>A0A9J6QHL3_9FIRM</name>
<gene>
    <name evidence="5" type="ORF">OBO34_01385</name>
</gene>
<keyword evidence="2 5" id="KW-0238">DNA-binding</keyword>
<organism evidence="5 6">
    <name type="scientific">Hominibacterium faecale</name>
    <dbReference type="NCBI Taxonomy" id="2839743"/>
    <lineage>
        <taxon>Bacteria</taxon>
        <taxon>Bacillati</taxon>
        <taxon>Bacillota</taxon>
        <taxon>Clostridia</taxon>
        <taxon>Peptostreptococcales</taxon>
        <taxon>Anaerovoracaceae</taxon>
        <taxon>Hominibacterium</taxon>
    </lineage>
</organism>
<dbReference type="Gene3D" id="1.10.10.10">
    <property type="entry name" value="Winged helix-like DNA-binding domain superfamily/Winged helix DNA-binding domain"/>
    <property type="match status" value="1"/>
</dbReference>
<dbReference type="AlphaFoldDB" id="A0A9J6QHL3"/>
<protein>
    <submittedName>
        <fullName evidence="5">DeoR/GlpR family DNA-binding transcription regulator</fullName>
    </submittedName>
</protein>
<accession>A0A9J6QHL3</accession>
<evidence type="ECO:0000313" key="5">
    <source>
        <dbReference type="EMBL" id="MCU7377000.1"/>
    </source>
</evidence>
<dbReference type="InterPro" id="IPR014036">
    <property type="entry name" value="DeoR-like_C"/>
</dbReference>
<keyword evidence="3" id="KW-0804">Transcription</keyword>
<comment type="caution">
    <text evidence="5">The sequence shown here is derived from an EMBL/GenBank/DDBJ whole genome shotgun (WGS) entry which is preliminary data.</text>
</comment>
<reference evidence="5" key="1">
    <citation type="submission" date="2022-09" db="EMBL/GenBank/DDBJ databases">
        <title>Culturomic study of gut microbiota in children with autism spectrum disorder.</title>
        <authorList>
            <person name="Efimov B.A."/>
            <person name="Chaplin A.V."/>
            <person name="Sokolova S.R."/>
            <person name="Pikina A.P."/>
            <person name="Korzhanova M."/>
            <person name="Belova V."/>
            <person name="Korostin D."/>
        </authorList>
    </citation>
    <scope>NUCLEOTIDE SEQUENCE</scope>
    <source>
        <strain evidence="5">ASD5510</strain>
    </source>
</reference>
<dbReference type="GO" id="GO:0003677">
    <property type="term" value="F:DNA binding"/>
    <property type="evidence" value="ECO:0007669"/>
    <property type="project" value="UniProtKB-KW"/>
</dbReference>
<evidence type="ECO:0000256" key="3">
    <source>
        <dbReference type="ARBA" id="ARBA00023163"/>
    </source>
</evidence>
<keyword evidence="1" id="KW-0805">Transcription regulation</keyword>
<dbReference type="InterPro" id="IPR018356">
    <property type="entry name" value="Tscrpt_reg_HTH_DeoR_CS"/>
</dbReference>
<dbReference type="Pfam" id="PF08220">
    <property type="entry name" value="HTH_DeoR"/>
    <property type="match status" value="1"/>
</dbReference>
<sequence length="254" mass="28298">MLPQERYSQLIQFLQEHEIIKVDQMMKRFDISIETARRDLNHLEREGIIKKIYGGATLMKKEDKEPATSDRMTRNLSEKTAIGKKCAEFISDGDSILIEVGTTTLQVAKALRSKKNLMIITNSIHVVNELMDTDFEIYVVGGKIRHGEGSISGAVSMFELENFHIGKAIISAGGVTLERGLSDYNIEEALVRKKVVEQSQETILVADNSKFGHNVLAHVCPISAVDLVITGAMLNPELITRFEDANVKLVLADQ</sequence>
<dbReference type="InterPro" id="IPR001034">
    <property type="entry name" value="DeoR_HTH"/>
</dbReference>
<evidence type="ECO:0000256" key="2">
    <source>
        <dbReference type="ARBA" id="ARBA00023125"/>
    </source>
</evidence>
<dbReference type="InterPro" id="IPR050313">
    <property type="entry name" value="Carb_Metab_HTH_regulators"/>
</dbReference>
<evidence type="ECO:0000256" key="1">
    <source>
        <dbReference type="ARBA" id="ARBA00023015"/>
    </source>
</evidence>
<evidence type="ECO:0000259" key="4">
    <source>
        <dbReference type="PROSITE" id="PS51000"/>
    </source>
</evidence>
<dbReference type="PROSITE" id="PS51000">
    <property type="entry name" value="HTH_DEOR_2"/>
    <property type="match status" value="1"/>
</dbReference>
<dbReference type="PANTHER" id="PTHR30363:SF44">
    <property type="entry name" value="AGA OPERON TRANSCRIPTIONAL REPRESSOR-RELATED"/>
    <property type="match status" value="1"/>
</dbReference>
<dbReference type="RefSeq" id="WP_253020531.1">
    <property type="nucleotide sequence ID" value="NZ_JAOSHN010000001.1"/>
</dbReference>
<dbReference type="InterPro" id="IPR036388">
    <property type="entry name" value="WH-like_DNA-bd_sf"/>
</dbReference>
<dbReference type="Proteomes" id="UP001065549">
    <property type="component" value="Unassembled WGS sequence"/>
</dbReference>
<dbReference type="InterPro" id="IPR037171">
    <property type="entry name" value="NagB/RpiA_transferase-like"/>
</dbReference>
<dbReference type="SMART" id="SM01134">
    <property type="entry name" value="DeoRC"/>
    <property type="match status" value="1"/>
</dbReference>
<dbReference type="SMART" id="SM00420">
    <property type="entry name" value="HTH_DEOR"/>
    <property type="match status" value="1"/>
</dbReference>